<dbReference type="PROSITE" id="PS00893">
    <property type="entry name" value="NUDIX_BOX"/>
    <property type="match status" value="1"/>
</dbReference>
<sequence length="159" mass="17576">MPISDFLKGLREKVGHDLLFVPAVAAVVRDEHHRVLFQRRSDNGLWTLPSGTIDPGESPATAIVREVYEETGLEVRPTHILGVYGGDRRGFRVTYPNGDHLESVVIVFAVEVLGGTLGGLDGESLELRYIDPTRRPELMSNYPDEVFIGGDPAPAHFDR</sequence>
<dbReference type="Proteomes" id="UP000249169">
    <property type="component" value="Unassembled WGS sequence"/>
</dbReference>
<name>A0A328C6A7_9DELT</name>
<evidence type="ECO:0000256" key="2">
    <source>
        <dbReference type="ARBA" id="ARBA00022801"/>
    </source>
</evidence>
<protein>
    <submittedName>
        <fullName evidence="5">NUDIX hydrolase</fullName>
    </submittedName>
</protein>
<organism evidence="5 6">
    <name type="scientific">Lujinxingia litoralis</name>
    <dbReference type="NCBI Taxonomy" id="2211119"/>
    <lineage>
        <taxon>Bacteria</taxon>
        <taxon>Deltaproteobacteria</taxon>
        <taxon>Bradymonadales</taxon>
        <taxon>Lujinxingiaceae</taxon>
        <taxon>Lujinxingia</taxon>
    </lineage>
</organism>
<comment type="similarity">
    <text evidence="3">Belongs to the Nudix hydrolase family.</text>
</comment>
<keyword evidence="2 3" id="KW-0378">Hydrolase</keyword>
<reference evidence="5 6" key="1">
    <citation type="submission" date="2018-05" db="EMBL/GenBank/DDBJ databases">
        <title>Lujinxingia marina gen. nov. sp. nov., a new facultative anaerobic member of the class Deltaproteobacteria, and proposal of Lujinxingaceae fam. nov.</title>
        <authorList>
            <person name="Li C.-M."/>
        </authorList>
    </citation>
    <scope>NUCLEOTIDE SEQUENCE [LARGE SCALE GENOMIC DNA]</scope>
    <source>
        <strain evidence="5 6">B210</strain>
    </source>
</reference>
<dbReference type="PANTHER" id="PTHR43046:SF2">
    <property type="entry name" value="8-OXO-DGTP DIPHOSPHATASE-RELATED"/>
    <property type="match status" value="1"/>
</dbReference>
<dbReference type="Pfam" id="PF00293">
    <property type="entry name" value="NUDIX"/>
    <property type="match status" value="1"/>
</dbReference>
<comment type="cofactor">
    <cofactor evidence="1">
        <name>Mg(2+)</name>
        <dbReference type="ChEBI" id="CHEBI:18420"/>
    </cofactor>
</comment>
<dbReference type="PRINTS" id="PR00502">
    <property type="entry name" value="NUDIXFAMILY"/>
</dbReference>
<gene>
    <name evidence="5" type="ORF">DL240_12465</name>
</gene>
<dbReference type="GO" id="GO:0016787">
    <property type="term" value="F:hydrolase activity"/>
    <property type="evidence" value="ECO:0007669"/>
    <property type="project" value="UniProtKB-KW"/>
</dbReference>
<dbReference type="SUPFAM" id="SSF55811">
    <property type="entry name" value="Nudix"/>
    <property type="match status" value="1"/>
</dbReference>
<evidence type="ECO:0000256" key="3">
    <source>
        <dbReference type="RuleBase" id="RU003476"/>
    </source>
</evidence>
<evidence type="ECO:0000313" key="5">
    <source>
        <dbReference type="EMBL" id="RAL21663.1"/>
    </source>
</evidence>
<dbReference type="EMBL" id="QHKO01000005">
    <property type="protein sequence ID" value="RAL21663.1"/>
    <property type="molecule type" value="Genomic_DNA"/>
</dbReference>
<dbReference type="Gene3D" id="3.90.79.10">
    <property type="entry name" value="Nucleoside Triphosphate Pyrophosphohydrolase"/>
    <property type="match status" value="1"/>
</dbReference>
<dbReference type="AlphaFoldDB" id="A0A328C6A7"/>
<dbReference type="OrthoDB" id="8480561at2"/>
<dbReference type="RefSeq" id="WP_111730228.1">
    <property type="nucleotide sequence ID" value="NZ_QHKO01000005.1"/>
</dbReference>
<dbReference type="InterPro" id="IPR000086">
    <property type="entry name" value="NUDIX_hydrolase_dom"/>
</dbReference>
<dbReference type="PROSITE" id="PS51462">
    <property type="entry name" value="NUDIX"/>
    <property type="match status" value="1"/>
</dbReference>
<evidence type="ECO:0000313" key="6">
    <source>
        <dbReference type="Proteomes" id="UP000249169"/>
    </source>
</evidence>
<feature type="domain" description="Nudix hydrolase" evidence="4">
    <location>
        <begin position="19"/>
        <end position="152"/>
    </location>
</feature>
<evidence type="ECO:0000259" key="4">
    <source>
        <dbReference type="PROSITE" id="PS51462"/>
    </source>
</evidence>
<keyword evidence="6" id="KW-1185">Reference proteome</keyword>
<comment type="caution">
    <text evidence="5">The sequence shown here is derived from an EMBL/GenBank/DDBJ whole genome shotgun (WGS) entry which is preliminary data.</text>
</comment>
<accession>A0A328C6A7</accession>
<dbReference type="InterPro" id="IPR020084">
    <property type="entry name" value="NUDIX_hydrolase_CS"/>
</dbReference>
<evidence type="ECO:0000256" key="1">
    <source>
        <dbReference type="ARBA" id="ARBA00001946"/>
    </source>
</evidence>
<dbReference type="PANTHER" id="PTHR43046">
    <property type="entry name" value="GDP-MANNOSE MANNOSYL HYDROLASE"/>
    <property type="match status" value="1"/>
</dbReference>
<dbReference type="InterPro" id="IPR020476">
    <property type="entry name" value="Nudix_hydrolase"/>
</dbReference>
<proteinExistence type="inferred from homology"/>
<dbReference type="InterPro" id="IPR015797">
    <property type="entry name" value="NUDIX_hydrolase-like_dom_sf"/>
</dbReference>